<reference evidence="3" key="1">
    <citation type="submission" date="2016-10" db="EMBL/GenBank/DDBJ databases">
        <authorList>
            <person name="Varghese N."/>
            <person name="Submissions S."/>
        </authorList>
    </citation>
    <scope>NUCLEOTIDE SEQUENCE [LARGE SCALE GENOMIC DNA]</scope>
    <source>
        <strain evidence="3">DSM 25329</strain>
    </source>
</reference>
<dbReference type="STRING" id="659014.SAMN04487996_12514"/>
<dbReference type="Pfam" id="PF18888">
    <property type="entry name" value="DUF5650"/>
    <property type="match status" value="14"/>
</dbReference>
<evidence type="ECO:0000313" key="3">
    <source>
        <dbReference type="Proteomes" id="UP000198748"/>
    </source>
</evidence>
<organism evidence="2 3">
    <name type="scientific">Dyadobacter soli</name>
    <dbReference type="NCBI Taxonomy" id="659014"/>
    <lineage>
        <taxon>Bacteria</taxon>
        <taxon>Pseudomonadati</taxon>
        <taxon>Bacteroidota</taxon>
        <taxon>Cytophagia</taxon>
        <taxon>Cytophagales</taxon>
        <taxon>Spirosomataceae</taxon>
        <taxon>Dyadobacter</taxon>
    </lineage>
</organism>
<accession>A0A1G7XZU6</accession>
<protein>
    <submittedName>
        <fullName evidence="2">Por secretion system C-terminal sorting domain-containing protein</fullName>
    </submittedName>
</protein>
<dbReference type="NCBIfam" id="TIGR04183">
    <property type="entry name" value="Por_Secre_tail"/>
    <property type="match status" value="1"/>
</dbReference>
<dbReference type="Gene3D" id="2.60.40.10">
    <property type="entry name" value="Immunoglobulins"/>
    <property type="match status" value="1"/>
</dbReference>
<feature type="domain" description="Secretion system C-terminal sorting" evidence="1">
    <location>
        <begin position="1102"/>
        <end position="1174"/>
    </location>
</feature>
<evidence type="ECO:0000313" key="2">
    <source>
        <dbReference type="EMBL" id="SDG89752.1"/>
    </source>
</evidence>
<dbReference type="EMBL" id="FNAN01000025">
    <property type="protein sequence ID" value="SDG89752.1"/>
    <property type="molecule type" value="Genomic_DNA"/>
</dbReference>
<dbReference type="RefSeq" id="WP_176885172.1">
    <property type="nucleotide sequence ID" value="NZ_FNAN01000025.1"/>
</dbReference>
<dbReference type="InterPro" id="IPR013783">
    <property type="entry name" value="Ig-like_fold"/>
</dbReference>
<dbReference type="Proteomes" id="UP000198748">
    <property type="component" value="Unassembled WGS sequence"/>
</dbReference>
<dbReference type="AlphaFoldDB" id="A0A1G7XZU6"/>
<dbReference type="InterPro" id="IPR026444">
    <property type="entry name" value="Secre_tail"/>
</dbReference>
<evidence type="ECO:0000259" key="1">
    <source>
        <dbReference type="Pfam" id="PF18962"/>
    </source>
</evidence>
<name>A0A1G7XZU6_9BACT</name>
<gene>
    <name evidence="2" type="ORF">SAMN04487996_12514</name>
</gene>
<dbReference type="InterPro" id="IPR043710">
    <property type="entry name" value="DUF5650"/>
</dbReference>
<sequence>MLAFLLSTAYLAHAQTVDVHGPEGSDNFSYFLLLPNGNYAVADPFFDDGPVQDVGAVHLVNGKTKQIISTLKGSFPNDRVGNTIIAVSGSNFVVTSPDWNGSIGAITWVNGVTGLSGAVSEENSLIGSAEIQVGYDVQVKVLANGNYLVSTLNYDTGIGTLTWSNGSTGTTGVISISNSLIGPYIGQNVFILPNGNYVCASPSWGDGKGAVTWVDGTTGVSGEISADNSLVGSSPGHLIGQEVDVLANGNYVVRSSSWNASRGAVTWGDGAVGTRGVVGETNSLIGDQPDDQVGDAGIIQLPNGSYIVISRLWNNRRGAVTWCSSTGTVTGVVSSTNSLVSASINHSGTTSKVTVLSNGNYTVSNSSWENSRGAVTWGSGSSGVSGVISASNSLVGPSAGDAIGIVTPLTNGNYVVASSLWNGKRGAVVLCDGNSGRAGDVGPANALTGSNPNDFVGTYVTALTNGNVVIASPSWNSERGAATWMDGTLGVTGPISSGNSLVGTTAGDRVGYMGAVALPNGNYLTSNWFWNNYTGAVTWGSGATGIAGQISADNSLIGATSGDRIGYTGVKVLSNGNYVVQSEYWASTGAVTLGNGLSGISGIVSPANSLVGSNLYDYIGRKITELANGNYVVESSNWGSETGAVTWGNGLTGVTGPISSANSLLGSSRRDGLSLSVKALPNGNYVVVTPYWNDMKGAVTWGNGKTGISGMIGADKSLVGSYRGDMTSSTPGADHITVFPNSTYAIYNPGWFFNRSALTFVDGFTGLAGTINACNSVADNDTYSYKGHFNYNLVFGYGMVALPHLKKIALVNPTFTPISNAADVAVSTISGSRKVHIIAADNCRLIASVQPSGSSPVSGVIESKAWVETSIPTHQNQLYTARHYEITPETGAASATGRITLYFKQEDFDLFNSHPRSLPDLPTGPNDAAGIGYLRVAKFPGKSQDGSGMPASYSGAITTIDPADSDVVWNPLTSQWEISFDTEGFSGFYLFSFGSSLPVTLIEFKAQKIENNALLTWKTTNERDADRFVIERSANAKTFHAIGSVPARNLTDINQYEFVDTLIDYLGSEKQYYRLKQVDFDGKYAYSGIVAVTVDQRNQISLFPNPVEDQLSVNGPATLEPLNLRILDVTGKIQFQKKSFHGGSPRTLDVKRLAPGIYLLEVDGKGGKQVRKFIKQ</sequence>
<keyword evidence="3" id="KW-1185">Reference proteome</keyword>
<dbReference type="Pfam" id="PF18962">
    <property type="entry name" value="Por_Secre_tail"/>
    <property type="match status" value="1"/>
</dbReference>
<proteinExistence type="predicted"/>